<evidence type="ECO:0000313" key="2">
    <source>
        <dbReference type="Proteomes" id="UP001437256"/>
    </source>
</evidence>
<name>A0ABR2Z5I0_9AGAR</name>
<sequence length="69" mass="7131">PSVVRSPLRVPVTTVSGALVSLALTTEMAPSLLPAQLARALGPLTSSRQSLLLGREGPYKGSAFRSGRS</sequence>
<evidence type="ECO:0000313" key="1">
    <source>
        <dbReference type="EMBL" id="KAL0056530.1"/>
    </source>
</evidence>
<proteinExistence type="predicted"/>
<accession>A0ABR2Z5I0</accession>
<organism evidence="1 2">
    <name type="scientific">Marasmius tenuissimus</name>
    <dbReference type="NCBI Taxonomy" id="585030"/>
    <lineage>
        <taxon>Eukaryota</taxon>
        <taxon>Fungi</taxon>
        <taxon>Dikarya</taxon>
        <taxon>Basidiomycota</taxon>
        <taxon>Agaricomycotina</taxon>
        <taxon>Agaricomycetes</taxon>
        <taxon>Agaricomycetidae</taxon>
        <taxon>Agaricales</taxon>
        <taxon>Marasmiineae</taxon>
        <taxon>Marasmiaceae</taxon>
        <taxon>Marasmius</taxon>
    </lineage>
</organism>
<dbReference type="Proteomes" id="UP001437256">
    <property type="component" value="Unassembled WGS sequence"/>
</dbReference>
<reference evidence="1 2" key="1">
    <citation type="submission" date="2024-05" db="EMBL/GenBank/DDBJ databases">
        <title>A draft genome resource for the thread blight pathogen Marasmius tenuissimus strain MS-2.</title>
        <authorList>
            <person name="Yulfo-Soto G.E."/>
            <person name="Baruah I.K."/>
            <person name="Amoako-Attah I."/>
            <person name="Bukari Y."/>
            <person name="Meinhardt L.W."/>
            <person name="Bailey B.A."/>
            <person name="Cohen S.P."/>
        </authorList>
    </citation>
    <scope>NUCLEOTIDE SEQUENCE [LARGE SCALE GENOMIC DNA]</scope>
    <source>
        <strain evidence="1 2">MS-2</strain>
    </source>
</reference>
<protein>
    <submittedName>
        <fullName evidence="1">Uncharacterized protein</fullName>
    </submittedName>
</protein>
<gene>
    <name evidence="1" type="ORF">AAF712_016865</name>
</gene>
<feature type="non-terminal residue" evidence="1">
    <location>
        <position position="69"/>
    </location>
</feature>
<comment type="caution">
    <text evidence="1">The sequence shown here is derived from an EMBL/GenBank/DDBJ whole genome shotgun (WGS) entry which is preliminary data.</text>
</comment>
<keyword evidence="2" id="KW-1185">Reference proteome</keyword>
<dbReference type="EMBL" id="JBBXMP010001485">
    <property type="protein sequence ID" value="KAL0056530.1"/>
    <property type="molecule type" value="Genomic_DNA"/>
</dbReference>
<feature type="non-terminal residue" evidence="1">
    <location>
        <position position="1"/>
    </location>
</feature>